<feature type="domain" description="C2H2-type" evidence="9">
    <location>
        <begin position="106"/>
        <end position="133"/>
    </location>
</feature>
<gene>
    <name evidence="10" type="ORF">Acr_00g0018610</name>
</gene>
<keyword evidence="1" id="KW-0479">Metal-binding</keyword>
<dbReference type="PROSITE" id="PS50157">
    <property type="entry name" value="ZINC_FINGER_C2H2_2"/>
    <property type="match status" value="3"/>
</dbReference>
<feature type="region of interest" description="Disordered" evidence="8">
    <location>
        <begin position="69"/>
        <end position="98"/>
    </location>
</feature>
<dbReference type="SMART" id="SM00355">
    <property type="entry name" value="ZnF_C2H2"/>
    <property type="match status" value="3"/>
</dbReference>
<dbReference type="GO" id="GO:0000976">
    <property type="term" value="F:transcription cis-regulatory region binding"/>
    <property type="evidence" value="ECO:0007669"/>
    <property type="project" value="TreeGrafter"/>
</dbReference>
<dbReference type="Proteomes" id="UP000585474">
    <property type="component" value="Unassembled WGS sequence"/>
</dbReference>
<evidence type="ECO:0000313" key="10">
    <source>
        <dbReference type="EMBL" id="GFS31689.1"/>
    </source>
</evidence>
<keyword evidence="5" id="KW-0805">Transcription regulation</keyword>
<dbReference type="EMBL" id="BJWL01000150">
    <property type="protein sequence ID" value="GFS31689.1"/>
    <property type="molecule type" value="Genomic_DNA"/>
</dbReference>
<sequence length="491" mass="54836">MDHDPENHQPEGKLWIKLKIPKIEEEGINGEDRIGSGPKKNNEPRVCSVCNKGFSSGKALGGHMRVHVQQQAHHKDETPPKKSKATTNYHCRNASESSQSPRIDKPTCTLCGKDFWSMKSLFGHMRCHPQREWRGIQHPLLARTKDSSSSSSVSGVDRNPNQRIDSCGVVELSGCLSGWAVRESRGRGALTDGYVTDEGEDEEDAKLRAAVHDLMRLARGSSLDSGLAYKDRIQDYEATNSYSLTKQPEIQAKNWVFESKKRRMEVGYKRDWPVMKVKIDESEKDSETEKIPEKWVCGDLQIDDELGCENSDGTVPSEELIKNYKCESNTSTRPVMMKSKKKRKKLKLRDLESAPVVEEELPPPPPPPSRYKCSTWEESEANGIARADETKDNEGSSSSKQVESMHRCKICRKTFMTGQALEAHKRCHWVGPAEAPSSQATSPGEASQVDSKVLGFDLNEVPSMEDEDGFESYRVGGYGYGSNSSHNSTIA</sequence>
<dbReference type="PROSITE" id="PS00028">
    <property type="entry name" value="ZINC_FINGER_C2H2_1"/>
    <property type="match status" value="3"/>
</dbReference>
<name>A0A7J0DBI2_9ERIC</name>
<feature type="domain" description="C2H2-type" evidence="9">
    <location>
        <begin position="406"/>
        <end position="428"/>
    </location>
</feature>
<feature type="compositionally biased region" description="Basic residues" evidence="8">
    <location>
        <begin position="338"/>
        <end position="347"/>
    </location>
</feature>
<feature type="region of interest" description="Disordered" evidence="8">
    <location>
        <begin position="331"/>
        <end position="403"/>
    </location>
</feature>
<keyword evidence="4" id="KW-0862">Zinc</keyword>
<feature type="domain" description="C2H2-type" evidence="9">
    <location>
        <begin position="45"/>
        <end position="72"/>
    </location>
</feature>
<evidence type="ECO:0000256" key="7">
    <source>
        <dbReference type="PROSITE-ProRule" id="PRU00042"/>
    </source>
</evidence>
<dbReference type="InterPro" id="IPR013087">
    <property type="entry name" value="Znf_C2H2_type"/>
</dbReference>
<feature type="compositionally biased region" description="Polar residues" evidence="8">
    <location>
        <begin position="85"/>
        <end position="98"/>
    </location>
</feature>
<keyword evidence="6" id="KW-0804">Transcription</keyword>
<accession>A0A7J0DBI2</accession>
<dbReference type="InterPro" id="IPR044653">
    <property type="entry name" value="AZF1/2/3-like"/>
</dbReference>
<feature type="compositionally biased region" description="Low complexity" evidence="8">
    <location>
        <begin position="481"/>
        <end position="491"/>
    </location>
</feature>
<dbReference type="Pfam" id="PF13912">
    <property type="entry name" value="zf-C2H2_6"/>
    <property type="match status" value="3"/>
</dbReference>
<comment type="caution">
    <text evidence="10">The sequence shown here is derived from an EMBL/GenBank/DDBJ whole genome shotgun (WGS) entry which is preliminary data.</text>
</comment>
<dbReference type="InterPro" id="IPR036236">
    <property type="entry name" value="Znf_C2H2_sf"/>
</dbReference>
<dbReference type="GO" id="GO:0003700">
    <property type="term" value="F:DNA-binding transcription factor activity"/>
    <property type="evidence" value="ECO:0007669"/>
    <property type="project" value="InterPro"/>
</dbReference>
<dbReference type="SUPFAM" id="SSF57667">
    <property type="entry name" value="beta-beta-alpha zinc fingers"/>
    <property type="match status" value="2"/>
</dbReference>
<keyword evidence="3 7" id="KW-0863">Zinc-finger</keyword>
<dbReference type="PANTHER" id="PTHR45988:SF18">
    <property type="entry name" value="C2H2-TYPE ZINC FINGER FAMILY PROTEIN"/>
    <property type="match status" value="1"/>
</dbReference>
<evidence type="ECO:0000256" key="2">
    <source>
        <dbReference type="ARBA" id="ARBA00022737"/>
    </source>
</evidence>
<organism evidence="10 11">
    <name type="scientific">Actinidia rufa</name>
    <dbReference type="NCBI Taxonomy" id="165716"/>
    <lineage>
        <taxon>Eukaryota</taxon>
        <taxon>Viridiplantae</taxon>
        <taxon>Streptophyta</taxon>
        <taxon>Embryophyta</taxon>
        <taxon>Tracheophyta</taxon>
        <taxon>Spermatophyta</taxon>
        <taxon>Magnoliopsida</taxon>
        <taxon>eudicotyledons</taxon>
        <taxon>Gunneridae</taxon>
        <taxon>Pentapetalae</taxon>
        <taxon>asterids</taxon>
        <taxon>Ericales</taxon>
        <taxon>Actinidiaceae</taxon>
        <taxon>Actinidia</taxon>
    </lineage>
</organism>
<dbReference type="AlphaFoldDB" id="A0A7J0DBI2"/>
<keyword evidence="2" id="KW-0677">Repeat</keyword>
<dbReference type="GO" id="GO:0008270">
    <property type="term" value="F:zinc ion binding"/>
    <property type="evidence" value="ECO:0007669"/>
    <property type="project" value="UniProtKB-KW"/>
</dbReference>
<evidence type="ECO:0000256" key="3">
    <source>
        <dbReference type="ARBA" id="ARBA00022771"/>
    </source>
</evidence>
<protein>
    <recommendedName>
        <fullName evidence="9">C2H2-type domain-containing protein</fullName>
    </recommendedName>
</protein>
<evidence type="ECO:0000259" key="9">
    <source>
        <dbReference type="PROSITE" id="PS50157"/>
    </source>
</evidence>
<dbReference type="GO" id="GO:0005634">
    <property type="term" value="C:nucleus"/>
    <property type="evidence" value="ECO:0007669"/>
    <property type="project" value="TreeGrafter"/>
</dbReference>
<dbReference type="Gene3D" id="3.30.160.60">
    <property type="entry name" value="Classic Zinc Finger"/>
    <property type="match status" value="1"/>
</dbReference>
<evidence type="ECO:0000256" key="6">
    <source>
        <dbReference type="ARBA" id="ARBA00023163"/>
    </source>
</evidence>
<evidence type="ECO:0000256" key="5">
    <source>
        <dbReference type="ARBA" id="ARBA00023015"/>
    </source>
</evidence>
<evidence type="ECO:0000256" key="1">
    <source>
        <dbReference type="ARBA" id="ARBA00022723"/>
    </source>
</evidence>
<feature type="region of interest" description="Disordered" evidence="8">
    <location>
        <begin position="462"/>
        <end position="491"/>
    </location>
</feature>
<dbReference type="OrthoDB" id="6077919at2759"/>
<keyword evidence="11" id="KW-1185">Reference proteome</keyword>
<dbReference type="PANTHER" id="PTHR45988">
    <property type="entry name" value="C2H2 TYPE ZINC FINGER TRANSCRIPTION FACTOR FAMILY-RELATED"/>
    <property type="match status" value="1"/>
</dbReference>
<evidence type="ECO:0000256" key="4">
    <source>
        <dbReference type="ARBA" id="ARBA00022833"/>
    </source>
</evidence>
<evidence type="ECO:0000256" key="8">
    <source>
        <dbReference type="SAM" id="MobiDB-lite"/>
    </source>
</evidence>
<proteinExistence type="predicted"/>
<evidence type="ECO:0000313" key="11">
    <source>
        <dbReference type="Proteomes" id="UP000585474"/>
    </source>
</evidence>
<reference evidence="11" key="1">
    <citation type="submission" date="2019-07" db="EMBL/GenBank/DDBJ databases">
        <title>De Novo Assembly of kiwifruit Actinidia rufa.</title>
        <authorList>
            <person name="Sugita-Konishi S."/>
            <person name="Sato K."/>
            <person name="Mori E."/>
            <person name="Abe Y."/>
            <person name="Kisaki G."/>
            <person name="Hamano K."/>
            <person name="Suezawa K."/>
            <person name="Otani M."/>
            <person name="Fukuda T."/>
            <person name="Manabe T."/>
            <person name="Gomi K."/>
            <person name="Tabuchi M."/>
            <person name="Akimitsu K."/>
            <person name="Kataoka I."/>
        </authorList>
    </citation>
    <scope>NUCLEOTIDE SEQUENCE [LARGE SCALE GENOMIC DNA]</scope>
    <source>
        <strain evidence="11">cv. Fuchu</strain>
    </source>
</reference>